<evidence type="ECO:0000256" key="14">
    <source>
        <dbReference type="RuleBase" id="RU004326"/>
    </source>
</evidence>
<dbReference type="SUPFAM" id="SSF53738">
    <property type="entry name" value="Phosphoglucomutase, first 3 domains"/>
    <property type="match status" value="3"/>
</dbReference>
<feature type="domain" description="Alpha-D-phosphohexomutase alpha/beta/alpha" evidence="17">
    <location>
        <begin position="211"/>
        <end position="315"/>
    </location>
</feature>
<dbReference type="RefSeq" id="WP_025434653.1">
    <property type="nucleotide sequence ID" value="NZ_CP007452.1"/>
</dbReference>
<feature type="domain" description="Alpha-D-phosphohexomutase alpha/beta/alpha" evidence="18">
    <location>
        <begin position="327"/>
        <end position="453"/>
    </location>
</feature>
<dbReference type="OrthoDB" id="9806956at2"/>
<dbReference type="GO" id="GO:0000287">
    <property type="term" value="F:magnesium ion binding"/>
    <property type="evidence" value="ECO:0007669"/>
    <property type="project" value="InterPro"/>
</dbReference>
<dbReference type="PANTHER" id="PTHR45745">
    <property type="entry name" value="PHOSPHOMANNOMUTASE 45A"/>
    <property type="match status" value="1"/>
</dbReference>
<evidence type="ECO:0000313" key="20">
    <source>
        <dbReference type="Proteomes" id="UP000019591"/>
    </source>
</evidence>
<dbReference type="Pfam" id="PF02879">
    <property type="entry name" value="PGM_PMM_II"/>
    <property type="match status" value="1"/>
</dbReference>
<keyword evidence="10 19" id="KW-0413">Isomerase</keyword>
<dbReference type="Pfam" id="PF02880">
    <property type="entry name" value="PGM_PMM_III"/>
    <property type="match status" value="1"/>
</dbReference>
<evidence type="ECO:0000313" key="19">
    <source>
        <dbReference type="EMBL" id="AHM55611.1"/>
    </source>
</evidence>
<dbReference type="InterPro" id="IPR005841">
    <property type="entry name" value="Alpha-D-phosphohexomutase_SF"/>
</dbReference>
<evidence type="ECO:0000256" key="1">
    <source>
        <dbReference type="ARBA" id="ARBA00000443"/>
    </source>
</evidence>
<keyword evidence="9 14" id="KW-0460">Magnesium</keyword>
<comment type="cofactor">
    <cofactor evidence="2">
        <name>Mg(2+)</name>
        <dbReference type="ChEBI" id="CHEBI:18420"/>
    </cofactor>
</comment>
<evidence type="ECO:0000256" key="9">
    <source>
        <dbReference type="ARBA" id="ARBA00022842"/>
    </source>
</evidence>
<dbReference type="PATRIC" id="fig|1286171.3.peg.248"/>
<comment type="catalytic activity">
    <reaction evidence="1">
        <text>alpha-D-glucose 1-phosphate = alpha-D-glucose 6-phosphate</text>
        <dbReference type="Rhea" id="RHEA:23536"/>
        <dbReference type="ChEBI" id="CHEBI:58225"/>
        <dbReference type="ChEBI" id="CHEBI:58601"/>
        <dbReference type="EC" id="5.4.2.2"/>
    </reaction>
</comment>
<evidence type="ECO:0000259" key="18">
    <source>
        <dbReference type="Pfam" id="PF02880"/>
    </source>
</evidence>
<dbReference type="CDD" id="cd05799">
    <property type="entry name" value="PGM2"/>
    <property type="match status" value="1"/>
</dbReference>
<evidence type="ECO:0000256" key="4">
    <source>
        <dbReference type="ARBA" id="ARBA00005189"/>
    </source>
</evidence>
<proteinExistence type="inferred from homology"/>
<dbReference type="AlphaFoldDB" id="W8U3P9"/>
<dbReference type="Pfam" id="PF00408">
    <property type="entry name" value="PGM_PMM_IV"/>
    <property type="match status" value="1"/>
</dbReference>
<dbReference type="GO" id="GO:0004614">
    <property type="term" value="F:phosphoglucomutase activity"/>
    <property type="evidence" value="ECO:0007669"/>
    <property type="project" value="UniProtKB-EC"/>
</dbReference>
<dbReference type="GO" id="GO:0006166">
    <property type="term" value="P:purine ribonucleoside salvage"/>
    <property type="evidence" value="ECO:0007669"/>
    <property type="project" value="TreeGrafter"/>
</dbReference>
<organism evidence="19 20">
    <name type="scientific">Peptoclostridium acidaminophilum DSM 3953</name>
    <dbReference type="NCBI Taxonomy" id="1286171"/>
    <lineage>
        <taxon>Bacteria</taxon>
        <taxon>Bacillati</taxon>
        <taxon>Bacillota</taxon>
        <taxon>Clostridia</taxon>
        <taxon>Peptostreptococcales</taxon>
        <taxon>Peptoclostridiaceae</taxon>
        <taxon>Peptoclostridium</taxon>
    </lineage>
</organism>
<dbReference type="InterPro" id="IPR005843">
    <property type="entry name" value="A-D-PHexomutase_C"/>
</dbReference>
<dbReference type="InterPro" id="IPR005844">
    <property type="entry name" value="A-D-PHexomutase_a/b/a-I"/>
</dbReference>
<evidence type="ECO:0000256" key="11">
    <source>
        <dbReference type="ARBA" id="ARBA00039995"/>
    </source>
</evidence>
<keyword evidence="8 14" id="KW-0479">Metal-binding</keyword>
<protein>
    <recommendedName>
        <fullName evidence="11">Phosphoglucomutase</fullName>
        <ecNumber evidence="6">5.4.2.2</ecNumber>
    </recommendedName>
    <alternativeName>
        <fullName evidence="13">Alpha-phosphoglucomutase</fullName>
    </alternativeName>
    <alternativeName>
        <fullName evidence="12">Glucose phosphomutase</fullName>
    </alternativeName>
</protein>
<feature type="domain" description="Alpha-D-phosphohexomutase alpha/beta/alpha" evidence="16">
    <location>
        <begin position="43"/>
        <end position="181"/>
    </location>
</feature>
<keyword evidence="7" id="KW-0597">Phosphoprotein</keyword>
<dbReference type="eggNOG" id="COG1109">
    <property type="taxonomic scope" value="Bacteria"/>
</dbReference>
<dbReference type="Gene3D" id="3.40.120.10">
    <property type="entry name" value="Alpha-D-Glucose-1,6-Bisphosphate, subunit A, domain 3"/>
    <property type="match status" value="3"/>
</dbReference>
<evidence type="ECO:0000256" key="8">
    <source>
        <dbReference type="ARBA" id="ARBA00022723"/>
    </source>
</evidence>
<dbReference type="Gene3D" id="3.30.310.50">
    <property type="entry name" value="Alpha-D-phosphohexomutase, C-terminal domain"/>
    <property type="match status" value="1"/>
</dbReference>
<evidence type="ECO:0000259" key="16">
    <source>
        <dbReference type="Pfam" id="PF02878"/>
    </source>
</evidence>
<dbReference type="GO" id="GO:0008973">
    <property type="term" value="F:phosphopentomutase activity"/>
    <property type="evidence" value="ECO:0007669"/>
    <property type="project" value="TreeGrafter"/>
</dbReference>
<dbReference type="Proteomes" id="UP000019591">
    <property type="component" value="Chromosome"/>
</dbReference>
<keyword evidence="20" id="KW-1185">Reference proteome</keyword>
<dbReference type="InterPro" id="IPR036900">
    <property type="entry name" value="A-D-PHexomutase_C_sf"/>
</dbReference>
<dbReference type="InterPro" id="IPR005846">
    <property type="entry name" value="A-D-PHexomutase_a/b/a-III"/>
</dbReference>
<accession>W8U3P9</accession>
<comment type="similarity">
    <text evidence="5 14">Belongs to the phosphohexose mutase family.</text>
</comment>
<dbReference type="SUPFAM" id="SSF55957">
    <property type="entry name" value="Phosphoglucomutase, C-terminal domain"/>
    <property type="match status" value="1"/>
</dbReference>
<reference evidence="19 20" key="1">
    <citation type="journal article" date="2014" name="Genome Announc.">
        <title>Complete Genome Sequence of Amino Acid-Utilizing Eubacterium acidaminophilum al-2 (DSM 3953).</title>
        <authorList>
            <person name="Poehlein A."/>
            <person name="Andreesen J.R."/>
            <person name="Daniel R."/>
        </authorList>
    </citation>
    <scope>NUCLEOTIDE SEQUENCE [LARGE SCALE GENOMIC DNA]</scope>
    <source>
        <strain evidence="19 20">DSM 3953</strain>
    </source>
</reference>
<dbReference type="GO" id="GO:0005975">
    <property type="term" value="P:carbohydrate metabolic process"/>
    <property type="evidence" value="ECO:0007669"/>
    <property type="project" value="InterPro"/>
</dbReference>
<evidence type="ECO:0000256" key="5">
    <source>
        <dbReference type="ARBA" id="ARBA00010231"/>
    </source>
</evidence>
<comment type="pathway">
    <text evidence="4">Lipid metabolism.</text>
</comment>
<sequence length="567" mass="63235">MDYMKGYNEWLSSSFFDEDVKEELRSIADNQKEIEDRFYRDLEFGTGGLRGVVGMGTNRMNKYTVRRATYGLAQYILEKDEKAAEKGVVIAHDNRNMSREFTIESALTLAACGIKTYIFDDLRPTPQLSFTVRNVNAAAGIVITASHNPPEYNGYKAYGEDGAQLNVEESERVIEKVNAVTDYSSIPVMDEEKALEKGLIKIFGYNADEDFINAVRKQSLCEDIVRKVADDLKIVFTPLHGTGNMPVRRILKEVGFKHVLVVPEQEKPDPGFSTVEYPNPEDPAAFKLAIELAKENGAHIIIATDPDCDRVGVAARNKQGEYELLTGNQTGALLLDFVLKNMSGSGRMPGSPVVIKTIVTSRMGDKIAAEYGVDVADTLTGFKFIAEMAKGFEDRGEKSFVFGYEESYGYLAGDHARDKDAVVASMLAAEMAAYYYSRGKDLFEGLEELYKKYGYFSDGLENITLKGREGEEKIKDIMKHLREEPMEHINGAKVIGVKDYAQGLDGLPKSNVLIFDLEDGSWFAARPSGTEPKIKFYFSAEGITREESENRLEKLSASVMKHIISMI</sequence>
<dbReference type="KEGG" id="eac:EAL2_c03080"/>
<evidence type="ECO:0000256" key="12">
    <source>
        <dbReference type="ARBA" id="ARBA00041398"/>
    </source>
</evidence>
<evidence type="ECO:0000259" key="15">
    <source>
        <dbReference type="Pfam" id="PF00408"/>
    </source>
</evidence>
<evidence type="ECO:0000256" key="2">
    <source>
        <dbReference type="ARBA" id="ARBA00001946"/>
    </source>
</evidence>
<dbReference type="InterPro" id="IPR016055">
    <property type="entry name" value="A-D-PHexomutase_a/b/a-I/II/III"/>
</dbReference>
<dbReference type="InterPro" id="IPR005845">
    <property type="entry name" value="A-D-PHexomutase_a/b/a-II"/>
</dbReference>
<evidence type="ECO:0000256" key="7">
    <source>
        <dbReference type="ARBA" id="ARBA00022553"/>
    </source>
</evidence>
<evidence type="ECO:0000256" key="10">
    <source>
        <dbReference type="ARBA" id="ARBA00023235"/>
    </source>
</evidence>
<evidence type="ECO:0000259" key="17">
    <source>
        <dbReference type="Pfam" id="PF02879"/>
    </source>
</evidence>
<name>W8U3P9_PEPAC</name>
<dbReference type="PRINTS" id="PR00509">
    <property type="entry name" value="PGMPMM"/>
</dbReference>
<comment type="pathway">
    <text evidence="3">Glycolipid metabolism; diglucosyl-diacylglycerol biosynthesis.</text>
</comment>
<dbReference type="STRING" id="1286171.EAL2_c03080"/>
<dbReference type="EMBL" id="CP007452">
    <property type="protein sequence ID" value="AHM55611.1"/>
    <property type="molecule type" value="Genomic_DNA"/>
</dbReference>
<dbReference type="Pfam" id="PF02878">
    <property type="entry name" value="PGM_PMM_I"/>
    <property type="match status" value="1"/>
</dbReference>
<gene>
    <name evidence="19" type="primary">pgcA</name>
    <name evidence="19" type="ORF">EAL2_c03080</name>
</gene>
<evidence type="ECO:0000256" key="3">
    <source>
        <dbReference type="ARBA" id="ARBA00005164"/>
    </source>
</evidence>
<dbReference type="EC" id="5.4.2.2" evidence="6"/>
<evidence type="ECO:0000256" key="13">
    <source>
        <dbReference type="ARBA" id="ARBA00041467"/>
    </source>
</evidence>
<dbReference type="PANTHER" id="PTHR45745:SF1">
    <property type="entry name" value="PHOSPHOGLUCOMUTASE 2B-RELATED"/>
    <property type="match status" value="1"/>
</dbReference>
<feature type="domain" description="Alpha-D-phosphohexomutase C-terminal" evidence="15">
    <location>
        <begin position="497"/>
        <end position="541"/>
    </location>
</feature>
<evidence type="ECO:0000256" key="6">
    <source>
        <dbReference type="ARBA" id="ARBA00012728"/>
    </source>
</evidence>
<dbReference type="InterPro" id="IPR016066">
    <property type="entry name" value="A-D-PHexomutase_CS"/>
</dbReference>
<dbReference type="HOGENOM" id="CLU_016950_0_0_9"/>
<dbReference type="PROSITE" id="PS00710">
    <property type="entry name" value="PGM_PMM"/>
    <property type="match status" value="1"/>
</dbReference>